<evidence type="ECO:0000313" key="10">
    <source>
        <dbReference type="EMBL" id="MBB6673541.1"/>
    </source>
</evidence>
<feature type="transmembrane region" description="Helical" evidence="8">
    <location>
        <begin position="395"/>
        <end position="412"/>
    </location>
</feature>
<dbReference type="EMBL" id="JACJVP010000040">
    <property type="protein sequence ID" value="MBB6673541.1"/>
    <property type="molecule type" value="Genomic_DNA"/>
</dbReference>
<keyword evidence="11" id="KW-1185">Reference proteome</keyword>
<dbReference type="GO" id="GO:0005886">
    <property type="term" value="C:plasma membrane"/>
    <property type="evidence" value="ECO:0007669"/>
    <property type="project" value="UniProtKB-SubCell"/>
</dbReference>
<feature type="transmembrane region" description="Helical" evidence="8">
    <location>
        <begin position="184"/>
        <end position="212"/>
    </location>
</feature>
<dbReference type="GO" id="GO:0009103">
    <property type="term" value="P:lipopolysaccharide biosynthetic process"/>
    <property type="evidence" value="ECO:0007669"/>
    <property type="project" value="UniProtKB-ARBA"/>
</dbReference>
<organism evidence="10 11">
    <name type="scientific">Cohnella nanjingensis</name>
    <dbReference type="NCBI Taxonomy" id="1387779"/>
    <lineage>
        <taxon>Bacteria</taxon>
        <taxon>Bacillati</taxon>
        <taxon>Bacillota</taxon>
        <taxon>Bacilli</taxon>
        <taxon>Bacillales</taxon>
        <taxon>Paenibacillaceae</taxon>
        <taxon>Cohnella</taxon>
    </lineage>
</organism>
<dbReference type="AlphaFoldDB" id="A0A7X0VH48"/>
<evidence type="ECO:0000259" key="9">
    <source>
        <dbReference type="Pfam" id="PF13231"/>
    </source>
</evidence>
<evidence type="ECO:0000313" key="11">
    <source>
        <dbReference type="Proteomes" id="UP000547209"/>
    </source>
</evidence>
<evidence type="ECO:0000256" key="5">
    <source>
        <dbReference type="ARBA" id="ARBA00022692"/>
    </source>
</evidence>
<keyword evidence="2" id="KW-1003">Cell membrane</keyword>
<dbReference type="PANTHER" id="PTHR33908:SF11">
    <property type="entry name" value="MEMBRANE PROTEIN"/>
    <property type="match status" value="1"/>
</dbReference>
<evidence type="ECO:0000256" key="7">
    <source>
        <dbReference type="ARBA" id="ARBA00023136"/>
    </source>
</evidence>
<keyword evidence="4 10" id="KW-0808">Transferase</keyword>
<protein>
    <submittedName>
        <fullName evidence="10">Glycosyltransferase family 39 protein</fullName>
    </submittedName>
</protein>
<feature type="transmembrane region" description="Helical" evidence="8">
    <location>
        <begin position="266"/>
        <end position="289"/>
    </location>
</feature>
<feature type="transmembrane region" description="Helical" evidence="8">
    <location>
        <begin position="419"/>
        <end position="437"/>
    </location>
</feature>
<keyword evidence="6 8" id="KW-1133">Transmembrane helix</keyword>
<proteinExistence type="predicted"/>
<feature type="transmembrane region" description="Helical" evidence="8">
    <location>
        <begin position="241"/>
        <end position="259"/>
    </location>
</feature>
<accession>A0A7X0VH48</accession>
<gene>
    <name evidence="10" type="ORF">H7C19_22945</name>
</gene>
<name>A0A7X0VH48_9BACL</name>
<reference evidence="10 11" key="1">
    <citation type="submission" date="2020-08" db="EMBL/GenBank/DDBJ databases">
        <title>Cohnella phylogeny.</title>
        <authorList>
            <person name="Dunlap C."/>
        </authorList>
    </citation>
    <scope>NUCLEOTIDE SEQUENCE [LARGE SCALE GENOMIC DNA]</scope>
    <source>
        <strain evidence="10 11">DSM 28246</strain>
    </source>
</reference>
<dbReference type="InterPro" id="IPR038731">
    <property type="entry name" value="RgtA/B/C-like"/>
</dbReference>
<dbReference type="RefSeq" id="WP_185671410.1">
    <property type="nucleotide sequence ID" value="NZ_JACJVP010000040.1"/>
</dbReference>
<comment type="caution">
    <text evidence="10">The sequence shown here is derived from an EMBL/GenBank/DDBJ whole genome shotgun (WGS) entry which is preliminary data.</text>
</comment>
<evidence type="ECO:0000256" key="6">
    <source>
        <dbReference type="ARBA" id="ARBA00022989"/>
    </source>
</evidence>
<evidence type="ECO:0000256" key="8">
    <source>
        <dbReference type="SAM" id="Phobius"/>
    </source>
</evidence>
<keyword evidence="5 8" id="KW-0812">Transmembrane</keyword>
<feature type="domain" description="Glycosyltransferase RgtA/B/C/D-like" evidence="9">
    <location>
        <begin position="133"/>
        <end position="276"/>
    </location>
</feature>
<evidence type="ECO:0000256" key="1">
    <source>
        <dbReference type="ARBA" id="ARBA00004651"/>
    </source>
</evidence>
<keyword evidence="3" id="KW-0328">Glycosyltransferase</keyword>
<comment type="subcellular location">
    <subcellularLocation>
        <location evidence="1">Cell membrane</location>
        <topology evidence="1">Multi-pass membrane protein</topology>
    </subcellularLocation>
</comment>
<dbReference type="Proteomes" id="UP000547209">
    <property type="component" value="Unassembled WGS sequence"/>
</dbReference>
<evidence type="ECO:0000256" key="2">
    <source>
        <dbReference type="ARBA" id="ARBA00022475"/>
    </source>
</evidence>
<dbReference type="Pfam" id="PF13231">
    <property type="entry name" value="PMT_2"/>
    <property type="match status" value="1"/>
</dbReference>
<feature type="transmembrane region" description="Helical" evidence="8">
    <location>
        <begin position="42"/>
        <end position="61"/>
    </location>
</feature>
<dbReference type="InterPro" id="IPR050297">
    <property type="entry name" value="LipidA_mod_glycosyltrf_83"/>
</dbReference>
<evidence type="ECO:0000256" key="4">
    <source>
        <dbReference type="ARBA" id="ARBA00022679"/>
    </source>
</evidence>
<feature type="transmembrane region" description="Helical" evidence="8">
    <location>
        <begin position="68"/>
        <end position="88"/>
    </location>
</feature>
<sequence>MLRKSLTLTSRAILAAGGILFAIALAASLANGSALFGSPLKIGAAALSSAGLILFMGALANRYLSRSGFLAVLLALGLGLRLAWIFWIDTPPASDFAFMHAAAMNAASGDYSFGDDEYFRSWVYQLGFTMYEALVIKLFGSSLIVLKLLNALFGAGTSVLVYGIGRRLFNEFSGRTAALLHACYIPHILMCSVLTNQHLSIFLFTLGCWLVLNRGLDAKFRWIGIGLAFGLGNVMRPLGSIFLIGFAAYVILFELLPTLRTAKRIVIAKAAGVLGVFYLVQMLVSYALIAGGVTEYKLSNREPYWKFMVGLNAATDGGWSMEDAKLAARYPLGEARNEAELAVVKMRLSDKAEVAALMARKLVLLWGGADSATMWSLGEMGKPELTRLLDQWERTMYVAMSAFGACSLFVLLRRGETRGPLFLVLLWLGYAAVHLAIEVQTRYRLDFMPVFILLQSYGAYALYERVRPFFSLEEQARPGRGVPM</sequence>
<dbReference type="GO" id="GO:0016763">
    <property type="term" value="F:pentosyltransferase activity"/>
    <property type="evidence" value="ECO:0007669"/>
    <property type="project" value="TreeGrafter"/>
</dbReference>
<dbReference type="PANTHER" id="PTHR33908">
    <property type="entry name" value="MANNOSYLTRANSFERASE YKCB-RELATED"/>
    <property type="match status" value="1"/>
</dbReference>
<feature type="transmembrane region" description="Helical" evidence="8">
    <location>
        <begin position="144"/>
        <end position="164"/>
    </location>
</feature>
<keyword evidence="7 8" id="KW-0472">Membrane</keyword>
<evidence type="ECO:0000256" key="3">
    <source>
        <dbReference type="ARBA" id="ARBA00022676"/>
    </source>
</evidence>